<reference evidence="2 3" key="1">
    <citation type="journal article" date="2016" name="Environ. Microbiol.">
        <title>Genomic resolution of a cold subsurface aquifer community provides metabolic insights for novel microbes adapted to high CO concentrations.</title>
        <authorList>
            <person name="Probst A.J."/>
            <person name="Castelle C.J."/>
            <person name="Singh A."/>
            <person name="Brown C.T."/>
            <person name="Anantharaman K."/>
            <person name="Sharon I."/>
            <person name="Hug L.A."/>
            <person name="Burstein D."/>
            <person name="Emerson J.B."/>
            <person name="Thomas B.C."/>
            <person name="Banfield J.F."/>
        </authorList>
    </citation>
    <scope>NUCLEOTIDE SEQUENCE [LARGE SCALE GENOMIC DNA]</scope>
    <source>
        <strain evidence="2">CG2_30_54_11</strain>
    </source>
</reference>
<name>A0A1J5IGE5_9BACT</name>
<dbReference type="Proteomes" id="UP000183245">
    <property type="component" value="Unassembled WGS sequence"/>
</dbReference>
<dbReference type="STRING" id="1817892.AUK40_05250"/>
<dbReference type="EMBL" id="MNZT01000093">
    <property type="protein sequence ID" value="OIP96140.1"/>
    <property type="molecule type" value="Genomic_DNA"/>
</dbReference>
<protein>
    <submittedName>
        <fullName evidence="2">Uncharacterized protein</fullName>
    </submittedName>
</protein>
<evidence type="ECO:0000256" key="1">
    <source>
        <dbReference type="SAM" id="Phobius"/>
    </source>
</evidence>
<gene>
    <name evidence="2" type="ORF">AUK40_05250</name>
</gene>
<organism evidence="2 3">
    <name type="scientific">Candidatus Wirthbacteria bacterium CG2_30_54_11</name>
    <dbReference type="NCBI Taxonomy" id="1817892"/>
    <lineage>
        <taxon>Bacteria</taxon>
        <taxon>Candidatus Wirthbacteria</taxon>
    </lineage>
</organism>
<keyword evidence="1" id="KW-0472">Membrane</keyword>
<keyword evidence="1" id="KW-1133">Transmembrane helix</keyword>
<dbReference type="AlphaFoldDB" id="A0A1J5IGE5"/>
<keyword evidence="1" id="KW-0812">Transmembrane</keyword>
<feature type="transmembrane region" description="Helical" evidence="1">
    <location>
        <begin position="16"/>
        <end position="37"/>
    </location>
</feature>
<evidence type="ECO:0000313" key="2">
    <source>
        <dbReference type="EMBL" id="OIP96140.1"/>
    </source>
</evidence>
<proteinExistence type="predicted"/>
<accession>A0A1J5IGE5</accession>
<comment type="caution">
    <text evidence="2">The sequence shown here is derived from an EMBL/GenBank/DDBJ whole genome shotgun (WGS) entry which is preliminary data.</text>
</comment>
<evidence type="ECO:0000313" key="3">
    <source>
        <dbReference type="Proteomes" id="UP000183245"/>
    </source>
</evidence>
<sequence>MSYEDKRHNLIKTIKIITLIVFGVGGVAFGVVAYLMAGREKQAEWRTKLKGFLIRLKAGFDRFAQKSDTP</sequence>